<dbReference type="CDD" id="cd13585">
    <property type="entry name" value="PBP2_TMBP_like"/>
    <property type="match status" value="1"/>
</dbReference>
<dbReference type="SUPFAM" id="SSF53850">
    <property type="entry name" value="Periplasmic binding protein-like II"/>
    <property type="match status" value="1"/>
</dbReference>
<proteinExistence type="predicted"/>
<accession>A0A0C1YGY3</accession>
<organism evidence="1">
    <name type="scientific">Lyngbya confervoides BDU141951</name>
    <dbReference type="NCBI Taxonomy" id="1574623"/>
    <lineage>
        <taxon>Bacteria</taxon>
        <taxon>Bacillati</taxon>
        <taxon>Cyanobacteriota</taxon>
        <taxon>Cyanophyceae</taxon>
        <taxon>Oscillatoriophycideae</taxon>
        <taxon>Oscillatoriales</taxon>
        <taxon>Microcoleaceae</taxon>
        <taxon>Lyngbya</taxon>
    </lineage>
</organism>
<dbReference type="AlphaFoldDB" id="A0A0C1YGY3"/>
<dbReference type="PANTHER" id="PTHR43649">
    <property type="entry name" value="ARABINOSE-BINDING PROTEIN-RELATED"/>
    <property type="match status" value="1"/>
</dbReference>
<reference evidence="1" key="3">
    <citation type="submission" date="2020-02" db="EMBL/GenBank/DDBJ databases">
        <authorList>
            <person name="Sarangi A.N."/>
            <person name="Ghosh S."/>
            <person name="Mukherjee M."/>
            <person name="Tripathy S."/>
        </authorList>
    </citation>
    <scope>NUCLEOTIDE SEQUENCE</scope>
    <source>
        <strain evidence="1">BDU141951</strain>
    </source>
</reference>
<gene>
    <name evidence="1" type="ORF">QQ91_013320</name>
</gene>
<reference evidence="1" key="2">
    <citation type="journal article" date="2015" name="Genome Announc.">
        <title>Draft Genome Sequence of Filamentous Marine Cyanobacterium Lyngbya confervoides Strain BDU141951.</title>
        <authorList>
            <person name="Chandrababunaidu M.M."/>
            <person name="Sen D."/>
            <person name="Tripathy S."/>
        </authorList>
    </citation>
    <scope>NUCLEOTIDE SEQUENCE</scope>
    <source>
        <strain evidence="1">BDU141951</strain>
    </source>
</reference>
<comment type="caution">
    <text evidence="1">The sequence shown here is derived from an EMBL/GenBank/DDBJ whole genome shotgun (WGS) entry which is preliminary data.</text>
</comment>
<evidence type="ECO:0000313" key="1">
    <source>
        <dbReference type="EMBL" id="NEV68092.1"/>
    </source>
</evidence>
<dbReference type="PANTHER" id="PTHR43649:SF12">
    <property type="entry name" value="DIACETYLCHITOBIOSE BINDING PROTEIN DASA"/>
    <property type="match status" value="1"/>
</dbReference>
<dbReference type="Gene3D" id="3.40.190.10">
    <property type="entry name" value="Periplasmic binding protein-like II"/>
    <property type="match status" value="1"/>
</dbReference>
<reference evidence="1" key="1">
    <citation type="submission" date="2014-11" db="EMBL/GenBank/DDBJ databases">
        <authorList>
            <person name="Malar M.C."/>
            <person name="Sen D."/>
            <person name="Tripathy S."/>
        </authorList>
    </citation>
    <scope>NUCLEOTIDE SEQUENCE</scope>
    <source>
        <strain evidence="1">BDU141951</strain>
    </source>
</reference>
<dbReference type="EMBL" id="JTHE02000003">
    <property type="protein sequence ID" value="NEV68092.1"/>
    <property type="molecule type" value="Genomic_DNA"/>
</dbReference>
<protein>
    <submittedName>
        <fullName evidence="1">Sugar ABC transporter substrate-binding protein</fullName>
    </submittedName>
</protein>
<name>A0A0C1YGY3_9CYAN</name>
<dbReference type="PROSITE" id="PS51257">
    <property type="entry name" value="PROKAR_LIPOPROTEIN"/>
    <property type="match status" value="1"/>
</dbReference>
<dbReference type="InterPro" id="IPR006059">
    <property type="entry name" value="SBP"/>
</dbReference>
<dbReference type="Pfam" id="PF01547">
    <property type="entry name" value="SBP_bac_1"/>
    <property type="match status" value="1"/>
</dbReference>
<dbReference type="InterPro" id="IPR050490">
    <property type="entry name" value="Bact_solute-bd_prot1"/>
</dbReference>
<sequence>MSTLPRFWKRFGLLMLLGVLMSWLISCGNPSATSESSADGSQEVEFWTMQLQPDFTDYFNELIANFEAENPGITVRWIDVPWGDMQSKILTAVSAGTAPDVVNLNPDFASQLASKQAWLPLDDRISPAEKSLYLDKIWQANTLNGESFGLPWYLTTRVTLYNTELFEAAGITEPPTTYEELATAAQQIKDATGKYAFFISFVPEDAADVLQSFVQMGVPLVDDQGNAAFNTPEGKAVFQYWTDLYQQELLPREVLTQGHRRAVELYQAGETAILASGAEFLSTIENNAPDIAAATASAPQISGETAKKNVAVMNLVIPRSTDAPEAALKFALYVTNDANQLTFAKAANVLPSTTQALSDSYFTEPPTDAEPVTLARSVSAGQMADAEVLIPAMEDVKTLQKAIYTNLQAAMLGQKTVDEAVADAAAEWDAR</sequence>